<organism evidence="1 2">
    <name type="scientific">Liquorilactobacillus nagelii</name>
    <dbReference type="NCBI Taxonomy" id="82688"/>
    <lineage>
        <taxon>Bacteria</taxon>
        <taxon>Bacillati</taxon>
        <taxon>Bacillota</taxon>
        <taxon>Bacilli</taxon>
        <taxon>Lactobacillales</taxon>
        <taxon>Lactobacillaceae</taxon>
        <taxon>Liquorilactobacillus</taxon>
    </lineage>
</organism>
<dbReference type="AlphaFoldDB" id="A0A3S6QZQ1"/>
<evidence type="ECO:0000313" key="1">
    <source>
        <dbReference type="EMBL" id="AUJ33279.1"/>
    </source>
</evidence>
<dbReference type="Proteomes" id="UP000324497">
    <property type="component" value="Chromosome"/>
</dbReference>
<accession>A0A3S6QZQ1</accession>
<evidence type="ECO:0008006" key="3">
    <source>
        <dbReference type="Google" id="ProtNLM"/>
    </source>
</evidence>
<protein>
    <recommendedName>
        <fullName evidence="3">Glycosyl hydrolase family 8</fullName>
    </recommendedName>
</protein>
<dbReference type="InterPro" id="IPR008928">
    <property type="entry name" value="6-hairpin_glycosidase_sf"/>
</dbReference>
<dbReference type="Gene3D" id="1.50.10.10">
    <property type="match status" value="1"/>
</dbReference>
<keyword evidence="2" id="KW-1185">Reference proteome</keyword>
<dbReference type="EMBL" id="CP018180">
    <property type="protein sequence ID" value="AUJ33279.1"/>
    <property type="molecule type" value="Genomic_DNA"/>
</dbReference>
<name>A0A3S6QZQ1_9LACO</name>
<dbReference type="SUPFAM" id="SSF48208">
    <property type="entry name" value="Six-hairpin glycosidases"/>
    <property type="match status" value="1"/>
</dbReference>
<sequence>MKQLKILVISLFSLIILLNCPEVKAIKNSTFLKERQKAYLNSKKFIENNMLSSTGIYTNYLNKSIVSQEASGHQYLSESAGFYLLYLANSSSKNKFQNFYNTTKENFYYKGIFVYRLAANNEKKYKINATIDDLRIIKSLLVYDKIHKTNFYNNEARNLFQNLKSRVDEESYLTDYYSIRFKKRSENVTLSYQDIQLIKKFDNKLYAKSLRLLTKGFISKKVPLYQQSYNLKTEKFTTKNINMAQCLLTMEHLAEVRKLPVASQKWLQKKVELNQLYNIYSRKGKAVDRNQSASNYALAALIGRTTSNEKLYRSAIKSLIAFQVSDTSSKIYGSFGDKKTNQVYSFNELLALLALSNIKTAEFDY</sequence>
<dbReference type="GO" id="GO:0005975">
    <property type="term" value="P:carbohydrate metabolic process"/>
    <property type="evidence" value="ECO:0007669"/>
    <property type="project" value="InterPro"/>
</dbReference>
<reference evidence="1 2" key="1">
    <citation type="submission" date="2016-11" db="EMBL/GenBank/DDBJ databases">
        <title>Interaction between Lactobacillus species and yeast in water kefir.</title>
        <authorList>
            <person name="Behr J."/>
            <person name="Xu D."/>
            <person name="Vogel R.F."/>
        </authorList>
    </citation>
    <scope>NUCLEOTIDE SEQUENCE [LARGE SCALE GENOMIC DNA]</scope>
    <source>
        <strain evidence="1 2">TMW 1.1827</strain>
    </source>
</reference>
<dbReference type="InterPro" id="IPR012341">
    <property type="entry name" value="6hp_glycosidase-like_sf"/>
</dbReference>
<gene>
    <name evidence="1" type="ORF">BSQ50_11360</name>
</gene>
<proteinExistence type="predicted"/>
<evidence type="ECO:0000313" key="2">
    <source>
        <dbReference type="Proteomes" id="UP000324497"/>
    </source>
</evidence>
<dbReference type="KEGG" id="lng:BSQ50_11360"/>